<evidence type="ECO:0000313" key="1">
    <source>
        <dbReference type="EMBL" id="RKD75401.1"/>
    </source>
</evidence>
<accession>A0A419V6C8</accession>
<keyword evidence="2" id="KW-1185">Reference proteome</keyword>
<comment type="caution">
    <text evidence="1">The sequence shown here is derived from an EMBL/GenBank/DDBJ whole genome shotgun (WGS) entry which is preliminary data.</text>
</comment>
<evidence type="ECO:0000313" key="2">
    <source>
        <dbReference type="Proteomes" id="UP000285120"/>
    </source>
</evidence>
<protein>
    <submittedName>
        <fullName evidence="1">Uncharacterized protein YfkK (UPF0435 family)</fullName>
    </submittedName>
</protein>
<dbReference type="OrthoDB" id="2361695at2"/>
<name>A0A419V6C8_9BACL</name>
<dbReference type="AlphaFoldDB" id="A0A419V6C8"/>
<organism evidence="1 2">
    <name type="scientific">Sinobaca qinghaiensis</name>
    <dbReference type="NCBI Taxonomy" id="342944"/>
    <lineage>
        <taxon>Bacteria</taxon>
        <taxon>Bacillati</taxon>
        <taxon>Bacillota</taxon>
        <taxon>Bacilli</taxon>
        <taxon>Bacillales</taxon>
        <taxon>Sporolactobacillaceae</taxon>
        <taxon>Sinobaca</taxon>
    </lineage>
</organism>
<dbReference type="Proteomes" id="UP000285120">
    <property type="component" value="Unassembled WGS sequence"/>
</dbReference>
<dbReference type="InterPro" id="IPR009507">
    <property type="entry name" value="UPF0435"/>
</dbReference>
<proteinExistence type="predicted"/>
<gene>
    <name evidence="1" type="ORF">ATL39_1100</name>
</gene>
<dbReference type="EMBL" id="RAPK01000007">
    <property type="protein sequence ID" value="RKD75401.1"/>
    <property type="molecule type" value="Genomic_DNA"/>
</dbReference>
<dbReference type="Pfam" id="PF06569">
    <property type="entry name" value="DUF1128"/>
    <property type="match status" value="1"/>
</dbReference>
<sequence length="75" mass="8610">MSLQEPTTENVHEMMDVMRIKLQIVNPAALDAENFDLNRYDEIKELYDMVSSKDKFSVSEMDAIVSELGKLTKGR</sequence>
<reference evidence="1 2" key="1">
    <citation type="submission" date="2018-09" db="EMBL/GenBank/DDBJ databases">
        <title>Genomic Encyclopedia of Archaeal and Bacterial Type Strains, Phase II (KMG-II): from individual species to whole genera.</title>
        <authorList>
            <person name="Goeker M."/>
        </authorList>
    </citation>
    <scope>NUCLEOTIDE SEQUENCE [LARGE SCALE GENOMIC DNA]</scope>
    <source>
        <strain evidence="1 2">DSM 17008</strain>
    </source>
</reference>
<dbReference type="RefSeq" id="WP_120192283.1">
    <property type="nucleotide sequence ID" value="NZ_RAPK01000007.1"/>
</dbReference>